<organism evidence="1">
    <name type="scientific">marine metagenome</name>
    <dbReference type="NCBI Taxonomy" id="408172"/>
    <lineage>
        <taxon>unclassified sequences</taxon>
        <taxon>metagenomes</taxon>
        <taxon>ecological metagenomes</taxon>
    </lineage>
</organism>
<evidence type="ECO:0000313" key="1">
    <source>
        <dbReference type="EMBL" id="SVA21894.1"/>
    </source>
</evidence>
<proteinExistence type="predicted"/>
<gene>
    <name evidence="1" type="ORF">METZ01_LOCUS74748</name>
</gene>
<reference evidence="1" key="1">
    <citation type="submission" date="2018-05" db="EMBL/GenBank/DDBJ databases">
        <authorList>
            <person name="Lanie J.A."/>
            <person name="Ng W.-L."/>
            <person name="Kazmierczak K.M."/>
            <person name="Andrzejewski T.M."/>
            <person name="Davidsen T.M."/>
            <person name="Wayne K.J."/>
            <person name="Tettelin H."/>
            <person name="Glass J.I."/>
            <person name="Rusch D."/>
            <person name="Podicherti R."/>
            <person name="Tsui H.-C.T."/>
            <person name="Winkler M.E."/>
        </authorList>
    </citation>
    <scope>NUCLEOTIDE SEQUENCE</scope>
</reference>
<name>A0A381U1E3_9ZZZZ</name>
<dbReference type="EMBL" id="UINC01005527">
    <property type="protein sequence ID" value="SVA21894.1"/>
    <property type="molecule type" value="Genomic_DNA"/>
</dbReference>
<protein>
    <submittedName>
        <fullName evidence="1">Uncharacterized protein</fullName>
    </submittedName>
</protein>
<dbReference type="AlphaFoldDB" id="A0A381U1E3"/>
<sequence>MTSLINHGSVGRGEDAFIGNIHRIEAGIDNHYHLVGGAFPLIQSVRYASEID</sequence>
<accession>A0A381U1E3</accession>